<feature type="transmembrane region" description="Helical" evidence="12">
    <location>
        <begin position="160"/>
        <end position="180"/>
    </location>
</feature>
<dbReference type="Gene3D" id="1.10.3720.10">
    <property type="entry name" value="MetI-like"/>
    <property type="match status" value="1"/>
</dbReference>
<dbReference type="RefSeq" id="WP_057752587.1">
    <property type="nucleotide sequence ID" value="NZ_LJYG01000101.1"/>
</dbReference>
<accession>A0A0R3D8Z4</accession>
<reference evidence="14 15" key="1">
    <citation type="submission" date="2015-09" db="EMBL/GenBank/DDBJ databases">
        <title>Draft Genome Sequence of Bradyrhizobium manausense Strain BR 3351T, a Novel Symbiotic Nitrogen-Fixing Alphaproteobacterium Isolated from Brazilian Amazon Rain Forest.</title>
        <authorList>
            <person name="De Araujo J.L."/>
            <person name="Zilli J.E."/>
        </authorList>
    </citation>
    <scope>NUCLEOTIDE SEQUENCE [LARGE SCALE GENOMIC DNA]</scope>
    <source>
        <strain evidence="14 15">BR3351</strain>
    </source>
</reference>
<evidence type="ECO:0000256" key="4">
    <source>
        <dbReference type="ARBA" id="ARBA00022475"/>
    </source>
</evidence>
<dbReference type="SUPFAM" id="SSF161098">
    <property type="entry name" value="MetI-like"/>
    <property type="match status" value="1"/>
</dbReference>
<comment type="similarity">
    <text evidence="2">Belongs to the binding-protein-dependent transport system permease family. HisMQ subfamily.</text>
</comment>
<dbReference type="NCBIfam" id="TIGR01726">
    <property type="entry name" value="HEQRo_perm_3TM"/>
    <property type="match status" value="1"/>
</dbReference>
<dbReference type="Pfam" id="PF00528">
    <property type="entry name" value="BPD_transp_1"/>
    <property type="match status" value="1"/>
</dbReference>
<protein>
    <recommendedName>
        <fullName evidence="11">Glutamate/aspartate import permease protein GltK</fullName>
    </recommendedName>
</protein>
<comment type="subunit">
    <text evidence="10">The complex is composed of two ATP-binding proteins (GltL), two transmembrane proteins (GltJ and GltK) and a solute-binding protein (GltI).</text>
</comment>
<dbReference type="InterPro" id="IPR010065">
    <property type="entry name" value="AA_ABC_transptr_permease_3TM"/>
</dbReference>
<evidence type="ECO:0000256" key="5">
    <source>
        <dbReference type="ARBA" id="ARBA00022692"/>
    </source>
</evidence>
<dbReference type="GO" id="GO:0022857">
    <property type="term" value="F:transmembrane transporter activity"/>
    <property type="evidence" value="ECO:0007669"/>
    <property type="project" value="InterPro"/>
</dbReference>
<evidence type="ECO:0000256" key="9">
    <source>
        <dbReference type="ARBA" id="ARBA00060298"/>
    </source>
</evidence>
<evidence type="ECO:0000256" key="6">
    <source>
        <dbReference type="ARBA" id="ARBA00022970"/>
    </source>
</evidence>
<evidence type="ECO:0000259" key="13">
    <source>
        <dbReference type="PROSITE" id="PS50928"/>
    </source>
</evidence>
<comment type="subcellular location">
    <subcellularLocation>
        <location evidence="1">Cell inner membrane</location>
        <topology evidence="1">Multi-pass membrane protein</topology>
    </subcellularLocation>
    <subcellularLocation>
        <location evidence="12">Cell membrane</location>
        <topology evidence="12">Multi-pass membrane protein</topology>
    </subcellularLocation>
</comment>
<dbReference type="AlphaFoldDB" id="A0A0R3D8Z4"/>
<evidence type="ECO:0000256" key="10">
    <source>
        <dbReference type="ARBA" id="ARBA00062718"/>
    </source>
</evidence>
<feature type="transmembrane region" description="Helical" evidence="12">
    <location>
        <begin position="67"/>
        <end position="89"/>
    </location>
</feature>
<dbReference type="InterPro" id="IPR000515">
    <property type="entry name" value="MetI-like"/>
</dbReference>
<dbReference type="PROSITE" id="PS50928">
    <property type="entry name" value="ABC_TM1"/>
    <property type="match status" value="1"/>
</dbReference>
<dbReference type="PANTHER" id="PTHR30614">
    <property type="entry name" value="MEMBRANE COMPONENT OF AMINO ACID ABC TRANSPORTER"/>
    <property type="match status" value="1"/>
</dbReference>
<feature type="domain" description="ABC transmembrane type-1" evidence="13">
    <location>
        <begin position="22"/>
        <end position="219"/>
    </location>
</feature>
<dbReference type="GO" id="GO:0006865">
    <property type="term" value="P:amino acid transport"/>
    <property type="evidence" value="ECO:0007669"/>
    <property type="project" value="UniProtKB-KW"/>
</dbReference>
<keyword evidence="15" id="KW-1185">Reference proteome</keyword>
<dbReference type="CDD" id="cd06261">
    <property type="entry name" value="TM_PBP2"/>
    <property type="match status" value="1"/>
</dbReference>
<keyword evidence="4" id="KW-1003">Cell membrane</keyword>
<proteinExistence type="inferred from homology"/>
<dbReference type="InterPro" id="IPR043429">
    <property type="entry name" value="ArtM/GltK/GlnP/TcyL/YhdX-like"/>
</dbReference>
<keyword evidence="8 12" id="KW-0472">Membrane</keyword>
<dbReference type="Proteomes" id="UP000051936">
    <property type="component" value="Unassembled WGS sequence"/>
</dbReference>
<evidence type="ECO:0000256" key="8">
    <source>
        <dbReference type="ARBA" id="ARBA00023136"/>
    </source>
</evidence>
<comment type="caution">
    <text evidence="14">The sequence shown here is derived from an EMBL/GenBank/DDBJ whole genome shotgun (WGS) entry which is preliminary data.</text>
</comment>
<feature type="transmembrane region" description="Helical" evidence="12">
    <location>
        <begin position="95"/>
        <end position="115"/>
    </location>
</feature>
<evidence type="ECO:0000256" key="7">
    <source>
        <dbReference type="ARBA" id="ARBA00022989"/>
    </source>
</evidence>
<dbReference type="EMBL" id="LJYG01000101">
    <property type="protein sequence ID" value="KRQ06346.1"/>
    <property type="molecule type" value="Genomic_DNA"/>
</dbReference>
<gene>
    <name evidence="14" type="ORF">AOQ71_25225</name>
</gene>
<feature type="transmembrane region" description="Helical" evidence="12">
    <location>
        <begin position="200"/>
        <end position="219"/>
    </location>
</feature>
<evidence type="ECO:0000256" key="2">
    <source>
        <dbReference type="ARBA" id="ARBA00010072"/>
    </source>
</evidence>
<dbReference type="GO" id="GO:0043190">
    <property type="term" value="C:ATP-binding cassette (ABC) transporter complex"/>
    <property type="evidence" value="ECO:0007669"/>
    <property type="project" value="InterPro"/>
</dbReference>
<dbReference type="PANTHER" id="PTHR30614:SF1">
    <property type="entry name" value="GLUTAMATE_ASPARTATE IMPORT PERMEASE PROTEIN GLTK"/>
    <property type="match status" value="1"/>
</dbReference>
<sequence length="230" mass="25504">MFSNFDFGVIIRALPYLFYEGMTFTLMLTGLAAFGGLVFGTAIALMRLSGYKVLGRIAGVYVDFMRSLPLVLVIFWFYFLVPYIGQWLTGASRPISVGAFASSLITFIMFEAAYFSEIMRAGIQSISRGQPAAASALGLTYAQTMRYVVLPQAFRNMLPVLITQTIVLFQDTSLVYVLSITDFLGAASKVAQRDGRLVEMYLFAAIVYFTISCIASFGVRRLQARIAIIR</sequence>
<evidence type="ECO:0000256" key="1">
    <source>
        <dbReference type="ARBA" id="ARBA00004429"/>
    </source>
</evidence>
<evidence type="ECO:0000313" key="15">
    <source>
        <dbReference type="Proteomes" id="UP000051936"/>
    </source>
</evidence>
<keyword evidence="5 12" id="KW-0812">Transmembrane</keyword>
<keyword evidence="6" id="KW-0029">Amino-acid transport</keyword>
<comment type="function">
    <text evidence="9">Part of the ABC transporter complex GltIJKL involved in glutamate and aspartate uptake. Probably responsible for the translocation of the substrate across the membrane.</text>
</comment>
<keyword evidence="3 12" id="KW-0813">Transport</keyword>
<dbReference type="OrthoDB" id="7190458at2"/>
<evidence type="ECO:0000256" key="3">
    <source>
        <dbReference type="ARBA" id="ARBA00022448"/>
    </source>
</evidence>
<dbReference type="InterPro" id="IPR035906">
    <property type="entry name" value="MetI-like_sf"/>
</dbReference>
<name>A0A0R3D8Z4_9BRAD</name>
<feature type="transmembrane region" description="Helical" evidence="12">
    <location>
        <begin position="24"/>
        <end position="46"/>
    </location>
</feature>
<evidence type="ECO:0000256" key="12">
    <source>
        <dbReference type="RuleBase" id="RU363032"/>
    </source>
</evidence>
<organism evidence="14 15">
    <name type="scientific">Bradyrhizobium manausense</name>
    <dbReference type="NCBI Taxonomy" id="989370"/>
    <lineage>
        <taxon>Bacteria</taxon>
        <taxon>Pseudomonadati</taxon>
        <taxon>Pseudomonadota</taxon>
        <taxon>Alphaproteobacteria</taxon>
        <taxon>Hyphomicrobiales</taxon>
        <taxon>Nitrobacteraceae</taxon>
        <taxon>Bradyrhizobium</taxon>
    </lineage>
</organism>
<keyword evidence="7 12" id="KW-1133">Transmembrane helix</keyword>
<dbReference type="FunFam" id="1.10.3720.10:FF:000006">
    <property type="entry name" value="Glutamate/aspartate ABC transporter, permease protein GltK"/>
    <property type="match status" value="1"/>
</dbReference>
<evidence type="ECO:0000313" key="14">
    <source>
        <dbReference type="EMBL" id="KRQ06346.1"/>
    </source>
</evidence>
<dbReference type="STRING" id="989370.AOQ71_25225"/>
<evidence type="ECO:0000256" key="11">
    <source>
        <dbReference type="ARBA" id="ARBA00073645"/>
    </source>
</evidence>